<dbReference type="RefSeq" id="WP_250141884.1">
    <property type="nucleotide sequence ID" value="NZ_JALIQP010000004.1"/>
</dbReference>
<proteinExistence type="predicted"/>
<evidence type="ECO:0000313" key="2">
    <source>
        <dbReference type="Proteomes" id="UP001595898"/>
    </source>
</evidence>
<sequence length="70" mass="8313">MAADPILRKGETLDAGEYLTICYELHHVLLPELADMRLVEFDRFEDEVRRGLRFDEVHRFLEQIADDHDK</sequence>
<name>A0ABD5PRC8_9EURY</name>
<reference evidence="1 2" key="1">
    <citation type="journal article" date="2019" name="Int. J. Syst. Evol. Microbiol.">
        <title>The Global Catalogue of Microorganisms (GCM) 10K type strain sequencing project: providing services to taxonomists for standard genome sequencing and annotation.</title>
        <authorList>
            <consortium name="The Broad Institute Genomics Platform"/>
            <consortium name="The Broad Institute Genome Sequencing Center for Infectious Disease"/>
            <person name="Wu L."/>
            <person name="Ma J."/>
        </authorList>
    </citation>
    <scope>NUCLEOTIDE SEQUENCE [LARGE SCALE GENOMIC DNA]</scope>
    <source>
        <strain evidence="1 2">WLHS5</strain>
    </source>
</reference>
<comment type="caution">
    <text evidence="1">The sequence shown here is derived from an EMBL/GenBank/DDBJ whole genome shotgun (WGS) entry which is preliminary data.</text>
</comment>
<dbReference type="Proteomes" id="UP001595898">
    <property type="component" value="Unassembled WGS sequence"/>
</dbReference>
<dbReference type="EMBL" id="JBHSFA010000005">
    <property type="protein sequence ID" value="MFC4542491.1"/>
    <property type="molecule type" value="Genomic_DNA"/>
</dbReference>
<protein>
    <submittedName>
        <fullName evidence="1">Uncharacterized protein</fullName>
    </submittedName>
</protein>
<accession>A0ABD5PRC8</accession>
<gene>
    <name evidence="1" type="ORF">ACFO5R_11215</name>
</gene>
<keyword evidence="2" id="KW-1185">Reference proteome</keyword>
<dbReference type="AlphaFoldDB" id="A0ABD5PRC8"/>
<evidence type="ECO:0000313" key="1">
    <source>
        <dbReference type="EMBL" id="MFC4542491.1"/>
    </source>
</evidence>
<organism evidence="1 2">
    <name type="scientific">Halosolutus amylolyticus</name>
    <dbReference type="NCBI Taxonomy" id="2932267"/>
    <lineage>
        <taxon>Archaea</taxon>
        <taxon>Methanobacteriati</taxon>
        <taxon>Methanobacteriota</taxon>
        <taxon>Stenosarchaea group</taxon>
        <taxon>Halobacteria</taxon>
        <taxon>Halobacteriales</taxon>
        <taxon>Natrialbaceae</taxon>
        <taxon>Halosolutus</taxon>
    </lineage>
</organism>